<dbReference type="Pfam" id="PF19312">
    <property type="entry name" value="NtrY_N"/>
    <property type="match status" value="1"/>
</dbReference>
<keyword evidence="7 15" id="KW-0812">Transmembrane</keyword>
<evidence type="ECO:0000256" key="5">
    <source>
        <dbReference type="ARBA" id="ARBA00022553"/>
    </source>
</evidence>
<feature type="domain" description="PAS" evidence="17">
    <location>
        <begin position="380"/>
        <end position="424"/>
    </location>
</feature>
<evidence type="ECO:0000256" key="9">
    <source>
        <dbReference type="ARBA" id="ARBA00022777"/>
    </source>
</evidence>
<dbReference type="AlphaFoldDB" id="A0A7S9QCG5"/>
<gene>
    <name evidence="19" type="ORF">I0K15_19280</name>
</gene>
<dbReference type="GO" id="GO:0006355">
    <property type="term" value="P:regulation of DNA-templated transcription"/>
    <property type="evidence" value="ECO:0007669"/>
    <property type="project" value="InterPro"/>
</dbReference>
<dbReference type="InterPro" id="IPR000014">
    <property type="entry name" value="PAS"/>
</dbReference>
<dbReference type="PANTHER" id="PTHR43065">
    <property type="entry name" value="SENSOR HISTIDINE KINASE"/>
    <property type="match status" value="1"/>
</dbReference>
<evidence type="ECO:0000256" key="8">
    <source>
        <dbReference type="ARBA" id="ARBA00022741"/>
    </source>
</evidence>
<dbReference type="FunFam" id="1.10.287.130:FF:000107">
    <property type="entry name" value="Sensor histidine kinase YycG"/>
    <property type="match status" value="1"/>
</dbReference>
<feature type="transmembrane region" description="Helical" evidence="15">
    <location>
        <begin position="292"/>
        <end position="314"/>
    </location>
</feature>
<evidence type="ECO:0000256" key="1">
    <source>
        <dbReference type="ARBA" id="ARBA00000085"/>
    </source>
</evidence>
<dbReference type="EC" id="2.7.13.3" evidence="3"/>
<keyword evidence="4" id="KW-1003">Cell membrane</keyword>
<dbReference type="GO" id="GO:0000155">
    <property type="term" value="F:phosphorelay sensor kinase activity"/>
    <property type="evidence" value="ECO:0007669"/>
    <property type="project" value="InterPro"/>
</dbReference>
<keyword evidence="5" id="KW-0597">Phosphoprotein</keyword>
<keyword evidence="13 15" id="KW-0472">Membrane</keyword>
<evidence type="ECO:0000256" key="10">
    <source>
        <dbReference type="ARBA" id="ARBA00022840"/>
    </source>
</evidence>
<evidence type="ECO:0000256" key="6">
    <source>
        <dbReference type="ARBA" id="ARBA00022679"/>
    </source>
</evidence>
<proteinExistence type="predicted"/>
<evidence type="ECO:0000259" key="17">
    <source>
        <dbReference type="PROSITE" id="PS50112"/>
    </source>
</evidence>
<dbReference type="SUPFAM" id="SSF47384">
    <property type="entry name" value="Homodimeric domain of signal transducing histidine kinase"/>
    <property type="match status" value="1"/>
</dbReference>
<dbReference type="SMART" id="SM00387">
    <property type="entry name" value="HATPase_c"/>
    <property type="match status" value="1"/>
</dbReference>
<name>A0A7S9QCG5_9RHOB</name>
<evidence type="ECO:0000256" key="15">
    <source>
        <dbReference type="SAM" id="Phobius"/>
    </source>
</evidence>
<evidence type="ECO:0000259" key="16">
    <source>
        <dbReference type="PROSITE" id="PS50109"/>
    </source>
</evidence>
<dbReference type="InterPro" id="IPR004358">
    <property type="entry name" value="Sig_transdc_His_kin-like_C"/>
</dbReference>
<dbReference type="InterPro" id="IPR017232">
    <property type="entry name" value="NtrY"/>
</dbReference>
<evidence type="ECO:0000256" key="2">
    <source>
        <dbReference type="ARBA" id="ARBA00004651"/>
    </source>
</evidence>
<accession>A0A7S9QCG5</accession>
<dbReference type="GO" id="GO:0005524">
    <property type="term" value="F:ATP binding"/>
    <property type="evidence" value="ECO:0007669"/>
    <property type="project" value="UniProtKB-KW"/>
</dbReference>
<dbReference type="EMBL" id="CP064942">
    <property type="protein sequence ID" value="QPH53888.1"/>
    <property type="molecule type" value="Genomic_DNA"/>
</dbReference>
<evidence type="ECO:0000256" key="11">
    <source>
        <dbReference type="ARBA" id="ARBA00022989"/>
    </source>
</evidence>
<dbReference type="Pfam" id="PF00989">
    <property type="entry name" value="PAS"/>
    <property type="match status" value="1"/>
</dbReference>
<dbReference type="PANTHER" id="PTHR43065:SF10">
    <property type="entry name" value="PEROXIDE STRESS-ACTIVATED HISTIDINE KINASE MAK3"/>
    <property type="match status" value="1"/>
</dbReference>
<evidence type="ECO:0000313" key="19">
    <source>
        <dbReference type="EMBL" id="QPH53888.1"/>
    </source>
</evidence>
<feature type="transmembrane region" description="Helical" evidence="15">
    <location>
        <begin position="12"/>
        <end position="34"/>
    </location>
</feature>
<dbReference type="InterPro" id="IPR045671">
    <property type="entry name" value="NtrY-like_N"/>
</dbReference>
<keyword evidence="6" id="KW-0808">Transferase</keyword>
<evidence type="ECO:0000259" key="18">
    <source>
        <dbReference type="PROSITE" id="PS50885"/>
    </source>
</evidence>
<dbReference type="InterPro" id="IPR005467">
    <property type="entry name" value="His_kinase_dom"/>
</dbReference>
<evidence type="ECO:0000256" key="12">
    <source>
        <dbReference type="ARBA" id="ARBA00023012"/>
    </source>
</evidence>
<dbReference type="PROSITE" id="PS50885">
    <property type="entry name" value="HAMP"/>
    <property type="match status" value="1"/>
</dbReference>
<organism evidence="19 20">
    <name type="scientific">Pontivivens ytuae</name>
    <dbReference type="NCBI Taxonomy" id="2789856"/>
    <lineage>
        <taxon>Bacteria</taxon>
        <taxon>Pseudomonadati</taxon>
        <taxon>Pseudomonadota</taxon>
        <taxon>Alphaproteobacteria</taxon>
        <taxon>Rhodobacterales</taxon>
        <taxon>Paracoccaceae</taxon>
        <taxon>Pontivivens</taxon>
    </lineage>
</organism>
<keyword evidence="8" id="KW-0547">Nucleotide-binding</keyword>
<keyword evidence="10" id="KW-0067">ATP-binding</keyword>
<dbReference type="Gene3D" id="3.30.565.10">
    <property type="entry name" value="Histidine kinase-like ATPase, C-terminal domain"/>
    <property type="match status" value="1"/>
</dbReference>
<dbReference type="SMART" id="SM00304">
    <property type="entry name" value="HAMP"/>
    <property type="match status" value="1"/>
</dbReference>
<sequence length="748" mass="81904">MERGLAMRRRRTVRTAMTLTLVVMGPVLAIATWLTLGDLGSDTSNALRTVLTLDLVYILVVAGLVAQRVAEMIAARRARSAGSRLHARLTAVFSLVALGPTVLVAIFAAVTVNFGLEGWFSERVQRVVGNSFAAAQAYETEHRSNLAADARLLADYVNRNKTRFPLISPSELRELLSAGQAQMQRELSEAYIIDGAGDLQARGNLSYLFDYEEPPTQLLDNARSSGDTIIIEDWDGSEFRALIYLDAFADRYLYVTRDVDGQILELLDETQSTVMLYQQLESDRDALIFEFALIYLGFALIVILAAIWLAFWFADRLSRPVARLAGAAAQVGSGNFDMRVKEEKGDDEIAMLGRAFNRMTSQVKRQRDALMEAGAESERARRLFEAVLSGVTAGVIGLDPEGRVEVINAAACEILGLEGRDLSGLPLGEIVPAFAAPLAELMEEGRDSVQAQIRLSTPRRTEELLVRVARHRIDADREGVVVTFDAITDLVSAQRMAAWGDVARRIAHEIKNPLTPIQLAAERVRRKYGRKLAEPDADGLAQYTDVIVRQTSDLRRIVDEFSQFARMPEPKRHPIDFATLIRDAAHLRATGTPELEIGMSLPTEPVTVFADETLIDQALNNLLKNAVEAVETRSETAGEAIAPRIKVNLDISEDVATLSIIDNGCGLPDGPRERLFEPYVTHRDRGTGLGLPIVKKIIEEHGGSLTLSPAGPDGPEPGQGAEARLVLPLFTDAAPPAPNSTDSETEHA</sequence>
<dbReference type="Pfam" id="PF00512">
    <property type="entry name" value="HisKA"/>
    <property type="match status" value="1"/>
</dbReference>
<dbReference type="SUPFAM" id="SSF55874">
    <property type="entry name" value="ATPase domain of HSP90 chaperone/DNA topoisomerase II/histidine kinase"/>
    <property type="match status" value="1"/>
</dbReference>
<evidence type="ECO:0000256" key="3">
    <source>
        <dbReference type="ARBA" id="ARBA00012438"/>
    </source>
</evidence>
<evidence type="ECO:0000256" key="13">
    <source>
        <dbReference type="ARBA" id="ARBA00023136"/>
    </source>
</evidence>
<dbReference type="Proteomes" id="UP000594800">
    <property type="component" value="Chromosome"/>
</dbReference>
<dbReference type="InterPro" id="IPR003594">
    <property type="entry name" value="HATPase_dom"/>
</dbReference>
<keyword evidence="20" id="KW-1185">Reference proteome</keyword>
<dbReference type="SUPFAM" id="SSF158472">
    <property type="entry name" value="HAMP domain-like"/>
    <property type="match status" value="1"/>
</dbReference>
<dbReference type="InterPro" id="IPR036890">
    <property type="entry name" value="HATPase_C_sf"/>
</dbReference>
<comment type="catalytic activity">
    <reaction evidence="1">
        <text>ATP + protein L-histidine = ADP + protein N-phospho-L-histidine.</text>
        <dbReference type="EC" id="2.7.13.3"/>
    </reaction>
</comment>
<dbReference type="PROSITE" id="PS50112">
    <property type="entry name" value="PAS"/>
    <property type="match status" value="1"/>
</dbReference>
<dbReference type="SMART" id="SM00091">
    <property type="entry name" value="PAS"/>
    <property type="match status" value="1"/>
</dbReference>
<dbReference type="CDD" id="cd00082">
    <property type="entry name" value="HisKA"/>
    <property type="match status" value="1"/>
</dbReference>
<dbReference type="PROSITE" id="PS50109">
    <property type="entry name" value="HIS_KIN"/>
    <property type="match status" value="1"/>
</dbReference>
<dbReference type="GO" id="GO:0005886">
    <property type="term" value="C:plasma membrane"/>
    <property type="evidence" value="ECO:0007669"/>
    <property type="project" value="UniProtKB-SubCell"/>
</dbReference>
<dbReference type="InterPro" id="IPR003661">
    <property type="entry name" value="HisK_dim/P_dom"/>
</dbReference>
<keyword evidence="12" id="KW-0902">Two-component regulatory system</keyword>
<evidence type="ECO:0000313" key="20">
    <source>
        <dbReference type="Proteomes" id="UP000594800"/>
    </source>
</evidence>
<dbReference type="PRINTS" id="PR00344">
    <property type="entry name" value="BCTRLSENSOR"/>
</dbReference>
<feature type="transmembrane region" description="Helical" evidence="15">
    <location>
        <begin position="87"/>
        <end position="110"/>
    </location>
</feature>
<evidence type="ECO:0000256" key="14">
    <source>
        <dbReference type="SAM" id="MobiDB-lite"/>
    </source>
</evidence>
<dbReference type="Pfam" id="PF02518">
    <property type="entry name" value="HATPase_c"/>
    <property type="match status" value="1"/>
</dbReference>
<dbReference type="KEGG" id="poz:I0K15_19280"/>
<dbReference type="Gene3D" id="1.10.287.130">
    <property type="match status" value="1"/>
</dbReference>
<dbReference type="Gene3D" id="6.10.340.10">
    <property type="match status" value="1"/>
</dbReference>
<dbReference type="CDD" id="cd06225">
    <property type="entry name" value="HAMP"/>
    <property type="match status" value="1"/>
</dbReference>
<keyword evidence="9 19" id="KW-0418">Kinase</keyword>
<reference evidence="19 20" key="1">
    <citation type="submission" date="2020-11" db="EMBL/GenBank/DDBJ databases">
        <title>Description of Pontivivens ytuae sp. nov. isolated from deep sea sediment of Mariana Trench.</title>
        <authorList>
            <person name="Wang Z."/>
            <person name="Sun Q.-L."/>
            <person name="Xu X.-D."/>
            <person name="Tang Y.-Z."/>
            <person name="Zhang J."/>
        </authorList>
    </citation>
    <scope>NUCLEOTIDE SEQUENCE [LARGE SCALE GENOMIC DNA]</scope>
    <source>
        <strain evidence="19 20">MT2928</strain>
    </source>
</reference>
<feature type="domain" description="HAMP" evidence="18">
    <location>
        <begin position="315"/>
        <end position="368"/>
    </location>
</feature>
<dbReference type="InterPro" id="IPR035965">
    <property type="entry name" value="PAS-like_dom_sf"/>
</dbReference>
<dbReference type="CDD" id="cd00130">
    <property type="entry name" value="PAS"/>
    <property type="match status" value="1"/>
</dbReference>
<keyword evidence="11 15" id="KW-1133">Transmembrane helix</keyword>
<dbReference type="InterPro" id="IPR013767">
    <property type="entry name" value="PAS_fold"/>
</dbReference>
<dbReference type="Pfam" id="PF00672">
    <property type="entry name" value="HAMP"/>
    <property type="match status" value="1"/>
</dbReference>
<comment type="subcellular location">
    <subcellularLocation>
        <location evidence="2">Cell membrane</location>
        <topology evidence="2">Multi-pass membrane protein</topology>
    </subcellularLocation>
</comment>
<dbReference type="InterPro" id="IPR003660">
    <property type="entry name" value="HAMP_dom"/>
</dbReference>
<protein>
    <recommendedName>
        <fullName evidence="3">histidine kinase</fullName>
        <ecNumber evidence="3">2.7.13.3</ecNumber>
    </recommendedName>
</protein>
<feature type="transmembrane region" description="Helical" evidence="15">
    <location>
        <begin position="46"/>
        <end position="66"/>
    </location>
</feature>
<evidence type="ECO:0000256" key="7">
    <source>
        <dbReference type="ARBA" id="ARBA00022692"/>
    </source>
</evidence>
<dbReference type="SUPFAM" id="SSF55785">
    <property type="entry name" value="PYP-like sensor domain (PAS domain)"/>
    <property type="match status" value="1"/>
</dbReference>
<dbReference type="InterPro" id="IPR036097">
    <property type="entry name" value="HisK_dim/P_sf"/>
</dbReference>
<feature type="domain" description="Histidine kinase" evidence="16">
    <location>
        <begin position="505"/>
        <end position="731"/>
    </location>
</feature>
<dbReference type="PIRSF" id="PIRSF037532">
    <property type="entry name" value="STHK_NtrY"/>
    <property type="match status" value="1"/>
</dbReference>
<feature type="region of interest" description="Disordered" evidence="14">
    <location>
        <begin position="704"/>
        <end position="748"/>
    </location>
</feature>
<evidence type="ECO:0000256" key="4">
    <source>
        <dbReference type="ARBA" id="ARBA00022475"/>
    </source>
</evidence>
<dbReference type="Gene3D" id="3.30.450.20">
    <property type="entry name" value="PAS domain"/>
    <property type="match status" value="1"/>
</dbReference>
<dbReference type="SMART" id="SM00388">
    <property type="entry name" value="HisKA"/>
    <property type="match status" value="1"/>
</dbReference>